<feature type="compositionally biased region" description="Low complexity" evidence="1">
    <location>
        <begin position="192"/>
        <end position="205"/>
    </location>
</feature>
<dbReference type="GO" id="GO:0003755">
    <property type="term" value="F:peptidyl-prolyl cis-trans isomerase activity"/>
    <property type="evidence" value="ECO:0007669"/>
    <property type="project" value="UniProtKB-EC"/>
</dbReference>
<dbReference type="PROSITE" id="PS51257">
    <property type="entry name" value="PROKAR_LIPOPROTEIN"/>
    <property type="match status" value="1"/>
</dbReference>
<evidence type="ECO:0000256" key="2">
    <source>
        <dbReference type="SAM" id="SignalP"/>
    </source>
</evidence>
<proteinExistence type="predicted"/>
<dbReference type="EMBL" id="JACHGN010000007">
    <property type="protein sequence ID" value="MBB5134117.1"/>
    <property type="molecule type" value="Genomic_DNA"/>
</dbReference>
<dbReference type="SUPFAM" id="SSF109998">
    <property type="entry name" value="Triger factor/SurA peptide-binding domain-like"/>
    <property type="match status" value="1"/>
</dbReference>
<evidence type="ECO:0000313" key="3">
    <source>
        <dbReference type="EMBL" id="MBB5134117.1"/>
    </source>
</evidence>
<evidence type="ECO:0000313" key="4">
    <source>
        <dbReference type="Proteomes" id="UP000578449"/>
    </source>
</evidence>
<protein>
    <submittedName>
        <fullName evidence="3">Peptidyl-prolyl cis-trans isomerase SurA</fullName>
        <ecNumber evidence="3">5.2.1.8</ecNumber>
    </submittedName>
</protein>
<dbReference type="Proteomes" id="UP000578449">
    <property type="component" value="Unassembled WGS sequence"/>
</dbReference>
<keyword evidence="3" id="KW-0413">Isomerase</keyword>
<feature type="signal peptide" evidence="2">
    <location>
        <begin position="1"/>
        <end position="27"/>
    </location>
</feature>
<name>A0A840PA89_9ACTN</name>
<dbReference type="Gene3D" id="1.10.4030.10">
    <property type="entry name" value="Porin chaperone SurA, peptide-binding domain"/>
    <property type="match status" value="1"/>
</dbReference>
<dbReference type="InterPro" id="IPR027304">
    <property type="entry name" value="Trigger_fact/SurA_dom_sf"/>
</dbReference>
<dbReference type="AlphaFoldDB" id="A0A840PA89"/>
<reference evidence="3 4" key="1">
    <citation type="submission" date="2020-08" db="EMBL/GenBank/DDBJ databases">
        <title>Genomic Encyclopedia of Type Strains, Phase IV (KMG-IV): sequencing the most valuable type-strain genomes for metagenomic binning, comparative biology and taxonomic classification.</title>
        <authorList>
            <person name="Goeker M."/>
        </authorList>
    </citation>
    <scope>NUCLEOTIDE SEQUENCE [LARGE SCALE GENOMIC DNA]</scope>
    <source>
        <strain evidence="3 4">DSM 45615</strain>
    </source>
</reference>
<sequence length="205" mass="21811">MKTPKRLFALAVLAAGVVLTACSPLQAGAAAIVGDERITASQVEADVRETQAALKRNPDVQQQLQFSLPQTVLLQRVVTLQYLELGNRNGVSVSDGELDAFVAQQGGEQQVELRLLGSGVPPSQARGYIRAYLTEQKLLAKFGGGTDEAALQRGQQAMSQELDKVKVTYSPRYGAFDPQQGFVAGDRFGKVPQQAPAADAGQAGQ</sequence>
<keyword evidence="2" id="KW-0732">Signal</keyword>
<gene>
    <name evidence="3" type="ORF">HNP84_003843</name>
</gene>
<keyword evidence="4" id="KW-1185">Reference proteome</keyword>
<comment type="caution">
    <text evidence="3">The sequence shown here is derived from an EMBL/GenBank/DDBJ whole genome shotgun (WGS) entry which is preliminary data.</text>
</comment>
<accession>A0A840PA89</accession>
<dbReference type="EC" id="5.2.1.8" evidence="3"/>
<dbReference type="RefSeq" id="WP_185051018.1">
    <property type="nucleotide sequence ID" value="NZ_BAABIX010000031.1"/>
</dbReference>
<evidence type="ECO:0000256" key="1">
    <source>
        <dbReference type="SAM" id="MobiDB-lite"/>
    </source>
</evidence>
<feature type="region of interest" description="Disordered" evidence="1">
    <location>
        <begin position="186"/>
        <end position="205"/>
    </location>
</feature>
<feature type="chain" id="PRO_5038908372" evidence="2">
    <location>
        <begin position="28"/>
        <end position="205"/>
    </location>
</feature>
<organism evidence="3 4">
    <name type="scientific">Thermocatellispora tengchongensis</name>
    <dbReference type="NCBI Taxonomy" id="1073253"/>
    <lineage>
        <taxon>Bacteria</taxon>
        <taxon>Bacillati</taxon>
        <taxon>Actinomycetota</taxon>
        <taxon>Actinomycetes</taxon>
        <taxon>Streptosporangiales</taxon>
        <taxon>Streptosporangiaceae</taxon>
        <taxon>Thermocatellispora</taxon>
    </lineage>
</organism>